<organism evidence="1 2">
    <name type="scientific">Ataeniobius toweri</name>
    <dbReference type="NCBI Taxonomy" id="208326"/>
    <lineage>
        <taxon>Eukaryota</taxon>
        <taxon>Metazoa</taxon>
        <taxon>Chordata</taxon>
        <taxon>Craniata</taxon>
        <taxon>Vertebrata</taxon>
        <taxon>Euteleostomi</taxon>
        <taxon>Actinopterygii</taxon>
        <taxon>Neopterygii</taxon>
        <taxon>Teleostei</taxon>
        <taxon>Neoteleostei</taxon>
        <taxon>Acanthomorphata</taxon>
        <taxon>Ovalentaria</taxon>
        <taxon>Atherinomorphae</taxon>
        <taxon>Cyprinodontiformes</taxon>
        <taxon>Goodeidae</taxon>
        <taxon>Ataeniobius</taxon>
    </lineage>
</organism>
<sequence length="62" mass="6537">MLNSPSNGTNSFRIGAVTSAASPGVLISSLQQLGRWSPQRSLCIFVLTSNLSYPLNDLSVLG</sequence>
<protein>
    <submittedName>
        <fullName evidence="1">Uncharacterized protein</fullName>
    </submittedName>
</protein>
<reference evidence="1 2" key="1">
    <citation type="submission" date="2021-07" db="EMBL/GenBank/DDBJ databases">
        <authorList>
            <person name="Palmer J.M."/>
        </authorList>
    </citation>
    <scope>NUCLEOTIDE SEQUENCE [LARGE SCALE GENOMIC DNA]</scope>
    <source>
        <strain evidence="1 2">AT_MEX2019</strain>
        <tissue evidence="1">Muscle</tissue>
    </source>
</reference>
<gene>
    <name evidence="1" type="ORF">ATANTOWER_032774</name>
</gene>
<evidence type="ECO:0000313" key="1">
    <source>
        <dbReference type="EMBL" id="MED6250392.1"/>
    </source>
</evidence>
<accession>A0ABU7BIC1</accession>
<dbReference type="Proteomes" id="UP001345963">
    <property type="component" value="Unassembled WGS sequence"/>
</dbReference>
<proteinExistence type="predicted"/>
<name>A0ABU7BIC1_9TELE</name>
<feature type="non-terminal residue" evidence="1">
    <location>
        <position position="62"/>
    </location>
</feature>
<keyword evidence="2" id="KW-1185">Reference proteome</keyword>
<comment type="caution">
    <text evidence="1">The sequence shown here is derived from an EMBL/GenBank/DDBJ whole genome shotgun (WGS) entry which is preliminary data.</text>
</comment>
<evidence type="ECO:0000313" key="2">
    <source>
        <dbReference type="Proteomes" id="UP001345963"/>
    </source>
</evidence>
<dbReference type="EMBL" id="JAHUTI010058989">
    <property type="protein sequence ID" value="MED6250392.1"/>
    <property type="molecule type" value="Genomic_DNA"/>
</dbReference>